<dbReference type="AlphaFoldDB" id="A0A0F9BUP9"/>
<organism evidence="1">
    <name type="scientific">marine sediment metagenome</name>
    <dbReference type="NCBI Taxonomy" id="412755"/>
    <lineage>
        <taxon>unclassified sequences</taxon>
        <taxon>metagenomes</taxon>
        <taxon>ecological metagenomes</taxon>
    </lineage>
</organism>
<dbReference type="InterPro" id="IPR036188">
    <property type="entry name" value="FAD/NAD-bd_sf"/>
</dbReference>
<protein>
    <submittedName>
        <fullName evidence="1">Uncharacterized protein</fullName>
    </submittedName>
</protein>
<sequence length="169" mass="19546">AGSILDLINILKLKDFNQLKYRNLFTINIGINKKNLLGDKVHASYIMIPNILFHRGLYEPNKISPFMTPENKTSACLEITLEKKINNPTDLVKKSLNQFCLLYNLKKSEIQYLGSNYYEEAYPLLFVDYNKDLVRLKEALKMKTSKISLIGRTGKYFPYNIVETLNSTL</sequence>
<evidence type="ECO:0000313" key="1">
    <source>
        <dbReference type="EMBL" id="KKL25655.1"/>
    </source>
</evidence>
<accession>A0A0F9BUP9</accession>
<proteinExistence type="predicted"/>
<dbReference type="Gene3D" id="3.50.50.60">
    <property type="entry name" value="FAD/NAD(P)-binding domain"/>
    <property type="match status" value="1"/>
</dbReference>
<comment type="caution">
    <text evidence="1">The sequence shown here is derived from an EMBL/GenBank/DDBJ whole genome shotgun (WGS) entry which is preliminary data.</text>
</comment>
<feature type="non-terminal residue" evidence="1">
    <location>
        <position position="1"/>
    </location>
</feature>
<gene>
    <name evidence="1" type="ORF">LCGC14_2403090</name>
</gene>
<dbReference type="EMBL" id="LAZR01036135">
    <property type="protein sequence ID" value="KKL25655.1"/>
    <property type="molecule type" value="Genomic_DNA"/>
</dbReference>
<reference evidence="1" key="1">
    <citation type="journal article" date="2015" name="Nature">
        <title>Complex archaea that bridge the gap between prokaryotes and eukaryotes.</title>
        <authorList>
            <person name="Spang A."/>
            <person name="Saw J.H."/>
            <person name="Jorgensen S.L."/>
            <person name="Zaremba-Niedzwiedzka K."/>
            <person name="Martijn J."/>
            <person name="Lind A.E."/>
            <person name="van Eijk R."/>
            <person name="Schleper C."/>
            <person name="Guy L."/>
            <person name="Ettema T.J."/>
        </authorList>
    </citation>
    <scope>NUCLEOTIDE SEQUENCE</scope>
</reference>
<name>A0A0F9BUP9_9ZZZZ</name>